<evidence type="ECO:0000313" key="7">
    <source>
        <dbReference type="Proteomes" id="UP000002195"/>
    </source>
</evidence>
<keyword evidence="7" id="KW-1185">Reference proteome</keyword>
<feature type="transmembrane region" description="Helical" evidence="5">
    <location>
        <begin position="13"/>
        <end position="35"/>
    </location>
</feature>
<dbReference type="InterPro" id="IPR002347">
    <property type="entry name" value="SDR_fam"/>
</dbReference>
<dbReference type="InterPro" id="IPR036291">
    <property type="entry name" value="NAD(P)-bd_dom_sf"/>
</dbReference>
<proteinExistence type="inferred from homology"/>
<keyword evidence="5" id="KW-0472">Membrane</keyword>
<name>Q54I23_DICDI</name>
<dbReference type="eggNOG" id="KOG1205">
    <property type="taxonomic scope" value="Eukaryota"/>
</dbReference>
<comment type="function">
    <text evidence="3">Putative oxidoreductase.</text>
</comment>
<dbReference type="OMA" id="DEPHTIL"/>
<comment type="caution">
    <text evidence="6">The sequence shown here is derived from an EMBL/GenBank/DDBJ whole genome shotgun (WGS) entry which is preliminary data.</text>
</comment>
<dbReference type="SMR" id="Q54I23"/>
<organism evidence="6 7">
    <name type="scientific">Dictyostelium discoideum</name>
    <name type="common">Social amoeba</name>
    <dbReference type="NCBI Taxonomy" id="44689"/>
    <lineage>
        <taxon>Eukaryota</taxon>
        <taxon>Amoebozoa</taxon>
        <taxon>Evosea</taxon>
        <taxon>Eumycetozoa</taxon>
        <taxon>Dictyostelia</taxon>
        <taxon>Dictyosteliales</taxon>
        <taxon>Dictyosteliaceae</taxon>
        <taxon>Dictyostelium</taxon>
    </lineage>
</organism>
<evidence type="ECO:0000256" key="5">
    <source>
        <dbReference type="SAM" id="Phobius"/>
    </source>
</evidence>
<keyword evidence="5" id="KW-0812">Transmembrane</keyword>
<dbReference type="STRING" id="44689.Q54I23"/>
<evidence type="ECO:0000256" key="1">
    <source>
        <dbReference type="ARBA" id="ARBA00006484"/>
    </source>
</evidence>
<gene>
    <name evidence="6" type="ORF">DDB_G0289057</name>
</gene>
<comment type="similarity">
    <text evidence="1 4">Belongs to the short-chain dehydrogenases/reductases (SDR) family.</text>
</comment>
<dbReference type="RefSeq" id="XP_636411.1">
    <property type="nucleotide sequence ID" value="XM_631319.1"/>
</dbReference>
<keyword evidence="2" id="KW-0560">Oxidoreductase</keyword>
<dbReference type="PaxDb" id="44689-DDB0188237"/>
<dbReference type="dictyBase" id="DDB_G0289057"/>
<dbReference type="FunCoup" id="Q54I23">
    <property type="interactions" value="3"/>
</dbReference>
<evidence type="ECO:0000256" key="3">
    <source>
        <dbReference type="ARBA" id="ARBA00037096"/>
    </source>
</evidence>
<dbReference type="PhylomeDB" id="Q54I23"/>
<dbReference type="PROSITE" id="PS00061">
    <property type="entry name" value="ADH_SHORT"/>
    <property type="match status" value="1"/>
</dbReference>
<dbReference type="PANTHER" id="PTHR44196">
    <property type="entry name" value="DEHYDROGENASE/REDUCTASE SDR FAMILY MEMBER 7B"/>
    <property type="match status" value="1"/>
</dbReference>
<keyword evidence="5" id="KW-1133">Transmembrane helix</keyword>
<dbReference type="GO" id="GO:0030148">
    <property type="term" value="P:sphingolipid biosynthetic process"/>
    <property type="evidence" value="ECO:0000318"/>
    <property type="project" value="GO_Central"/>
</dbReference>
<dbReference type="GO" id="GO:0005789">
    <property type="term" value="C:endoplasmic reticulum membrane"/>
    <property type="evidence" value="ECO:0000318"/>
    <property type="project" value="GO_Central"/>
</dbReference>
<reference evidence="6 7" key="1">
    <citation type="journal article" date="2005" name="Nature">
        <title>The genome of the social amoeba Dictyostelium discoideum.</title>
        <authorList>
            <consortium name="The Dictyostelium discoideum Sequencing Consortium"/>
            <person name="Eichinger L."/>
            <person name="Pachebat J.A."/>
            <person name="Glockner G."/>
            <person name="Rajandream M.A."/>
            <person name="Sucgang R."/>
            <person name="Berriman M."/>
            <person name="Song J."/>
            <person name="Olsen R."/>
            <person name="Szafranski K."/>
            <person name="Xu Q."/>
            <person name="Tunggal B."/>
            <person name="Kummerfeld S."/>
            <person name="Madera M."/>
            <person name="Konfortov B.A."/>
            <person name="Rivero F."/>
            <person name="Bankier A.T."/>
            <person name="Lehmann R."/>
            <person name="Hamlin N."/>
            <person name="Davies R."/>
            <person name="Gaudet P."/>
            <person name="Fey P."/>
            <person name="Pilcher K."/>
            <person name="Chen G."/>
            <person name="Saunders D."/>
            <person name="Sodergren E."/>
            <person name="Davis P."/>
            <person name="Kerhornou A."/>
            <person name="Nie X."/>
            <person name="Hall N."/>
            <person name="Anjard C."/>
            <person name="Hemphill L."/>
            <person name="Bason N."/>
            <person name="Farbrother P."/>
            <person name="Desany B."/>
            <person name="Just E."/>
            <person name="Morio T."/>
            <person name="Rost R."/>
            <person name="Churcher C."/>
            <person name="Cooper J."/>
            <person name="Haydock S."/>
            <person name="van Driessche N."/>
            <person name="Cronin A."/>
            <person name="Goodhead I."/>
            <person name="Muzny D."/>
            <person name="Mourier T."/>
            <person name="Pain A."/>
            <person name="Lu M."/>
            <person name="Harper D."/>
            <person name="Lindsay R."/>
            <person name="Hauser H."/>
            <person name="James K."/>
            <person name="Quiles M."/>
            <person name="Madan Babu M."/>
            <person name="Saito T."/>
            <person name="Buchrieser C."/>
            <person name="Wardroper A."/>
            <person name="Felder M."/>
            <person name="Thangavelu M."/>
            <person name="Johnson D."/>
            <person name="Knights A."/>
            <person name="Loulseged H."/>
            <person name="Mungall K."/>
            <person name="Oliver K."/>
            <person name="Price C."/>
            <person name="Quail M.A."/>
            <person name="Urushihara H."/>
            <person name="Hernandez J."/>
            <person name="Rabbinowitsch E."/>
            <person name="Steffen D."/>
            <person name="Sanders M."/>
            <person name="Ma J."/>
            <person name="Kohara Y."/>
            <person name="Sharp S."/>
            <person name="Simmonds M."/>
            <person name="Spiegler S."/>
            <person name="Tivey A."/>
            <person name="Sugano S."/>
            <person name="White B."/>
            <person name="Walker D."/>
            <person name="Woodward J."/>
            <person name="Winckler T."/>
            <person name="Tanaka Y."/>
            <person name="Shaulsky G."/>
            <person name="Schleicher M."/>
            <person name="Weinstock G."/>
            <person name="Rosenthal A."/>
            <person name="Cox E.C."/>
            <person name="Chisholm R.L."/>
            <person name="Gibbs R."/>
            <person name="Loomis W.F."/>
            <person name="Platzer M."/>
            <person name="Kay R.R."/>
            <person name="Williams J."/>
            <person name="Dear P.H."/>
            <person name="Noegel A.A."/>
            <person name="Barrell B."/>
            <person name="Kuspa A."/>
        </authorList>
    </citation>
    <scope>NUCLEOTIDE SEQUENCE [LARGE SCALE GENOMIC DNA]</scope>
    <source>
        <strain evidence="6 7">AX4</strain>
    </source>
</reference>
<dbReference type="SUPFAM" id="SSF51735">
    <property type="entry name" value="NAD(P)-binding Rossmann-fold domains"/>
    <property type="match status" value="1"/>
</dbReference>
<sequence length="311" mass="35148">MKLKSIITEIFEVIAPFFFSFLIIIFSPILKFICFKKSLKFSKPKSIVITGTCSGLGRELACKYSSIYKNDLTLLLMGMNEDNLNQVKQICQNHGSIVYTIIENIKNKERMKNHLIEFHSKHPIDLLIANAGTIESQLKESLSFEDKLREISDTNINGMLNTVLPVIPLMESRGCGQIAIVSSLSKNFSSFYVGYSASKAYISTFTKILRNRLHALNIGVYLIEPGYISTPLTQTLKIKPLFEIKIEDAAPEIIEGIENGKSYISFPFSARCVSIISHAVPEFLTDAINSFNSFFFGRFDFHKKDIKNKIN</sequence>
<dbReference type="Pfam" id="PF00106">
    <property type="entry name" value="adh_short"/>
    <property type="match status" value="1"/>
</dbReference>
<dbReference type="AlphaFoldDB" id="Q54I23"/>
<dbReference type="GO" id="GO:0006666">
    <property type="term" value="P:3-keto-sphinganine metabolic process"/>
    <property type="evidence" value="ECO:0000318"/>
    <property type="project" value="GO_Central"/>
</dbReference>
<accession>Q54I23</accession>
<dbReference type="PRINTS" id="PR00081">
    <property type="entry name" value="GDHRDH"/>
</dbReference>
<dbReference type="Gene3D" id="3.40.50.720">
    <property type="entry name" value="NAD(P)-binding Rossmann-like Domain"/>
    <property type="match status" value="1"/>
</dbReference>
<protein>
    <submittedName>
        <fullName evidence="6">Uncharacterized protein</fullName>
    </submittedName>
</protein>
<dbReference type="Proteomes" id="UP000002195">
    <property type="component" value="Unassembled WGS sequence"/>
</dbReference>
<dbReference type="GO" id="GO:0047560">
    <property type="term" value="F:3-dehydrosphinganine reductase activity"/>
    <property type="evidence" value="ECO:0000318"/>
    <property type="project" value="GO_Central"/>
</dbReference>
<dbReference type="FunFam" id="3.40.50.720:FF:000983">
    <property type="entry name" value="Short-chain dehydrogenase/reductase family protein"/>
    <property type="match status" value="1"/>
</dbReference>
<dbReference type="GeneID" id="8626940"/>
<evidence type="ECO:0000256" key="2">
    <source>
        <dbReference type="ARBA" id="ARBA00023002"/>
    </source>
</evidence>
<dbReference type="InParanoid" id="Q54I23"/>
<dbReference type="HOGENOM" id="CLU_010194_2_1_1"/>
<dbReference type="PANTHER" id="PTHR44196:SF1">
    <property type="entry name" value="DEHYDROGENASE_REDUCTASE SDR FAMILY MEMBER 7B"/>
    <property type="match status" value="1"/>
</dbReference>
<evidence type="ECO:0000256" key="4">
    <source>
        <dbReference type="RuleBase" id="RU000363"/>
    </source>
</evidence>
<dbReference type="KEGG" id="ddi:DDB_G0289057"/>
<dbReference type="EMBL" id="AAFI02000129">
    <property type="protein sequence ID" value="EAL62907.1"/>
    <property type="molecule type" value="Genomic_DNA"/>
</dbReference>
<dbReference type="PRINTS" id="PR00080">
    <property type="entry name" value="SDRFAMILY"/>
</dbReference>
<evidence type="ECO:0000313" key="6">
    <source>
        <dbReference type="EMBL" id="EAL62907.1"/>
    </source>
</evidence>
<dbReference type="VEuPathDB" id="AmoebaDB:DDB_G0289057"/>
<dbReference type="InterPro" id="IPR020904">
    <property type="entry name" value="Sc_DH/Rdtase_CS"/>
</dbReference>